<dbReference type="InterPro" id="IPR002126">
    <property type="entry name" value="Cadherin-like_dom"/>
</dbReference>
<dbReference type="InterPro" id="IPR013783">
    <property type="entry name" value="Ig-like_fold"/>
</dbReference>
<evidence type="ECO:0000313" key="10">
    <source>
        <dbReference type="EMBL" id="MBC1487527.1"/>
    </source>
</evidence>
<dbReference type="PROSITE" id="PS50847">
    <property type="entry name" value="GRAM_POS_ANCHORING"/>
    <property type="match status" value="1"/>
</dbReference>
<keyword evidence="3" id="KW-0964">Secreted</keyword>
<feature type="region of interest" description="Disordered" evidence="6">
    <location>
        <begin position="354"/>
        <end position="379"/>
    </location>
</feature>
<dbReference type="Pfam" id="PF00746">
    <property type="entry name" value="Gram_pos_anchor"/>
    <property type="match status" value="1"/>
</dbReference>
<dbReference type="InterPro" id="IPR019931">
    <property type="entry name" value="LPXTG_anchor"/>
</dbReference>
<protein>
    <submittedName>
        <fullName evidence="10">DUF5011 domain-containing protein</fullName>
    </submittedName>
</protein>
<evidence type="ECO:0000313" key="12">
    <source>
        <dbReference type="Proteomes" id="UP000561617"/>
    </source>
</evidence>
<sequence>MSKKTKVKKSIRLTSMAVLVTGLVVSPVNINTSIEKVNAATNLTVSNVQADSPVISLENGDFETPLVMSSSNYQLFDAGIVPGWETTGSDNLIELQSNNASTTAQSGNQWAELNANQVAALYQDIPTTPGVKVHWQVYHKGRKGTDVALVEFGAPGGTLVQQAEMSDGTATWGLYKGTYTIPEGQTTTRFQFRAVSSTGGASVGNLLDNVQFATGSILTVDGTFSESSIQAKNQVDYQIQAVNSGGMPAANNHFSVQIPNELTYTPGTLSSSDTTITEENYDEATRTLTFTTDSIKKDASVQITIPLTGQIETSSATPDTTVTYNDENFDEEITTVEATDTSVEITSNEVPTIAGDTTTTLQPGDTFDPTSSMTATDKEDGDITSNIQVIDNPVDTSKSGTYTVTYEVTDSDGNKATFTRTVVVTEAPIITGDTETRLNPNETFDDPMSTIQATDKEDGDLTDQVKIISNNVDTSTPGSYEVVYEVTDSDGNKTTFTRSVIVTEAPTISGDTQTDINPNSTFDPTSTMTATDKEDGDITGNIQVVDNPVDTSKPGSYEVTYEVTDSDGNKATFTRTIIVTEAPTITGESETILNPNATFDPMSTMAATDKEDGDITKDIQVISDPIDTSKPGSYEVTYEVTDSDGNKSTFTRTVTITEPPQISGDSETYLSPGTTFDPMSTMTATDKEDGDVTSEIKVTNNPVDTSKPGNYEVTYEVTDSDGNKSTFTRTVIVTEAPIITGDSETRLNPNTDFDPMSTIQATDKEDGDVTSEVKITNNTVDTSKPGTYEVTYEVTDSDGNKSTFTRTVTVTEAPIITGDSETQLNPNANFDPMSTIQATDKEDGDITSTVKITNNTVDTSKPGNYEVTYEVTDSDGNKATFTRTVTVTEAPTITGDSETILNPSAIFDPMSTIQATDKEDGDITSNVKVIDNPVDTLTPGSYEVTYEVTDSDGNKATFTRTVIVTAAPIITGESETILNLNADFDPMSTMKATDKEDGDITQNIQVTNNTVDTSKPGSYLVTYEVTDSDGNISDTFIRTVTVTEAPTITGDSETRLNPNADFDPMSTIQATDKEDGDITSAVKITNNTVDTSKPGNYEVTYEVTDSDGNKATFTRTVTVTEAPVISGDNETHITSEDSFDPMEGITATDEENGDLTKQIKILSNNVDINIPGTYQIVYEVTDSDGNTTTFTRTVVVDSIKQPSEQPKDTTNPPSDRLSGKNEIKENTAEKQLDVKPEEKAALPKTGDQSNASTGLAGLGLFAVGLLAFFRRKK</sequence>
<keyword evidence="4" id="KW-0732">Signal</keyword>
<dbReference type="PANTHER" id="PTHR24273">
    <property type="entry name" value="FI04643P-RELATED"/>
    <property type="match status" value="1"/>
</dbReference>
<reference evidence="12 13" key="1">
    <citation type="submission" date="2020-03" db="EMBL/GenBank/DDBJ databases">
        <title>Soil Listeria distribution.</title>
        <authorList>
            <person name="Liao J."/>
            <person name="Wiedmann M."/>
        </authorList>
    </citation>
    <scope>NUCLEOTIDE SEQUENCE [LARGE SCALE GENOMIC DNA]</scope>
    <source>
        <strain evidence="11 13">FSL L7-1515</strain>
        <strain evidence="10 12">FSL L7-1554</strain>
    </source>
</reference>
<dbReference type="Proteomes" id="UP000561617">
    <property type="component" value="Unassembled WGS sequence"/>
</dbReference>
<keyword evidence="13" id="KW-1185">Reference proteome</keyword>
<feature type="compositionally biased region" description="Polar residues" evidence="6">
    <location>
        <begin position="354"/>
        <end position="375"/>
    </location>
</feature>
<keyword evidence="2" id="KW-0134">Cell wall</keyword>
<gene>
    <name evidence="10" type="ORF">HCJ38_00595</name>
    <name evidence="11" type="ORF">HCJ59_07030</name>
</gene>
<dbReference type="NCBIfam" id="TIGR01167">
    <property type="entry name" value="LPXTG_anchor"/>
    <property type="match status" value="1"/>
</dbReference>
<dbReference type="GO" id="GO:0005509">
    <property type="term" value="F:calcium ion binding"/>
    <property type="evidence" value="ECO:0007669"/>
    <property type="project" value="InterPro"/>
</dbReference>
<dbReference type="PANTHER" id="PTHR24273:SF32">
    <property type="entry name" value="HYALIN"/>
    <property type="match status" value="1"/>
</dbReference>
<feature type="transmembrane region" description="Helical" evidence="7">
    <location>
        <begin position="1251"/>
        <end position="1269"/>
    </location>
</feature>
<dbReference type="GO" id="GO:0007156">
    <property type="term" value="P:homophilic cell adhesion via plasma membrane adhesion molecules"/>
    <property type="evidence" value="ECO:0007669"/>
    <property type="project" value="InterPro"/>
</dbReference>
<dbReference type="Gene3D" id="2.60.40.10">
    <property type="entry name" value="Immunoglobulins"/>
    <property type="match status" value="11"/>
</dbReference>
<evidence type="ECO:0000256" key="4">
    <source>
        <dbReference type="ARBA" id="ARBA00022729"/>
    </source>
</evidence>
<dbReference type="EMBL" id="JAASUB010000007">
    <property type="protein sequence ID" value="MBC1509645.1"/>
    <property type="molecule type" value="Genomic_DNA"/>
</dbReference>
<keyword evidence="5" id="KW-0572">Peptidoglycan-anchor</keyword>
<evidence type="ECO:0000256" key="7">
    <source>
        <dbReference type="SAM" id="Phobius"/>
    </source>
</evidence>
<evidence type="ECO:0000259" key="9">
    <source>
        <dbReference type="PROSITE" id="PS50847"/>
    </source>
</evidence>
<feature type="region of interest" description="Disordered" evidence="6">
    <location>
        <begin position="1198"/>
        <end position="1253"/>
    </location>
</feature>
<accession>A0A7X0X4K0</accession>
<dbReference type="Gene3D" id="2.60.120.260">
    <property type="entry name" value="Galactose-binding domain-like"/>
    <property type="match status" value="1"/>
</dbReference>
<evidence type="ECO:0000313" key="11">
    <source>
        <dbReference type="EMBL" id="MBC1509645.1"/>
    </source>
</evidence>
<dbReference type="EMBL" id="JAASTW010000001">
    <property type="protein sequence ID" value="MBC1487527.1"/>
    <property type="molecule type" value="Genomic_DNA"/>
</dbReference>
<dbReference type="SUPFAM" id="SSF49299">
    <property type="entry name" value="PKD domain"/>
    <property type="match status" value="4"/>
</dbReference>
<evidence type="ECO:0000256" key="3">
    <source>
        <dbReference type="ARBA" id="ARBA00022525"/>
    </source>
</evidence>
<dbReference type="RefSeq" id="WP_185380415.1">
    <property type="nucleotide sequence ID" value="NZ_JAASTW010000001.1"/>
</dbReference>
<proteinExistence type="predicted"/>
<feature type="domain" description="Gram-positive cocci surface proteins LPxTG" evidence="9">
    <location>
        <begin position="1242"/>
        <end position="1273"/>
    </location>
</feature>
<dbReference type="GO" id="GO:0016020">
    <property type="term" value="C:membrane"/>
    <property type="evidence" value="ECO:0007669"/>
    <property type="project" value="InterPro"/>
</dbReference>
<feature type="domain" description="Cadherin" evidence="8">
    <location>
        <begin position="672"/>
        <end position="816"/>
    </location>
</feature>
<name>A0A7X0X4K0_9LIST</name>
<dbReference type="InterPro" id="IPR032179">
    <property type="entry name" value="Cry22Aa_Ig-like"/>
</dbReference>
<evidence type="ECO:0000256" key="2">
    <source>
        <dbReference type="ARBA" id="ARBA00022512"/>
    </source>
</evidence>
<evidence type="ECO:0000313" key="13">
    <source>
        <dbReference type="Proteomes" id="UP000587800"/>
    </source>
</evidence>
<keyword evidence="7" id="KW-0472">Membrane</keyword>
<dbReference type="Proteomes" id="UP000587800">
    <property type="component" value="Unassembled WGS sequence"/>
</dbReference>
<comment type="caution">
    <text evidence="10">The sequence shown here is derived from an EMBL/GenBank/DDBJ whole genome shotgun (WGS) entry which is preliminary data.</text>
</comment>
<keyword evidence="7" id="KW-0812">Transmembrane</keyword>
<evidence type="ECO:0000256" key="6">
    <source>
        <dbReference type="SAM" id="MobiDB-lite"/>
    </source>
</evidence>
<organism evidence="10 12">
    <name type="scientific">Listeria immobilis</name>
    <dbReference type="NCBI Taxonomy" id="2713502"/>
    <lineage>
        <taxon>Bacteria</taxon>
        <taxon>Bacillati</taxon>
        <taxon>Bacillota</taxon>
        <taxon>Bacilli</taxon>
        <taxon>Bacillales</taxon>
        <taxon>Listeriaceae</taxon>
        <taxon>Listeria</taxon>
    </lineage>
</organism>
<feature type="compositionally biased region" description="Polar residues" evidence="6">
    <location>
        <begin position="1200"/>
        <end position="1213"/>
    </location>
</feature>
<comment type="subcellular location">
    <subcellularLocation>
        <location evidence="1">Secreted</location>
        <location evidence="1">Cell wall</location>
        <topology evidence="1">Peptidoglycan-anchor</topology>
    </subcellularLocation>
</comment>
<dbReference type="AlphaFoldDB" id="A0A7X0X4K0"/>
<dbReference type="PROSITE" id="PS50268">
    <property type="entry name" value="CADHERIN_2"/>
    <property type="match status" value="1"/>
</dbReference>
<evidence type="ECO:0000259" key="8">
    <source>
        <dbReference type="PROSITE" id="PS50268"/>
    </source>
</evidence>
<evidence type="ECO:0000256" key="1">
    <source>
        <dbReference type="ARBA" id="ARBA00004168"/>
    </source>
</evidence>
<keyword evidence="7" id="KW-1133">Transmembrane helix</keyword>
<dbReference type="Pfam" id="PF16403">
    <property type="entry name" value="Bact_surface_Ig-like"/>
    <property type="match status" value="11"/>
</dbReference>
<feature type="compositionally biased region" description="Basic and acidic residues" evidence="6">
    <location>
        <begin position="1217"/>
        <end position="1241"/>
    </location>
</feature>
<dbReference type="InterPro" id="IPR035986">
    <property type="entry name" value="PKD_dom_sf"/>
</dbReference>
<evidence type="ECO:0000256" key="5">
    <source>
        <dbReference type="ARBA" id="ARBA00023088"/>
    </source>
</evidence>